<comment type="similarity">
    <text evidence="2">Belongs to the glycosyl hydrolase family 6.</text>
</comment>
<dbReference type="Proteomes" id="UP000193920">
    <property type="component" value="Unassembled WGS sequence"/>
</dbReference>
<dbReference type="GO" id="GO:0004553">
    <property type="term" value="F:hydrolase activity, hydrolyzing O-glycosyl compounds"/>
    <property type="evidence" value="ECO:0007669"/>
    <property type="project" value="InterPro"/>
</dbReference>
<keyword evidence="2" id="KW-0326">Glycosidase</keyword>
<keyword evidence="2" id="KW-0119">Carbohydrate metabolism</keyword>
<dbReference type="InterPro" id="IPR016288">
    <property type="entry name" value="Beta_cellobiohydrolase"/>
</dbReference>
<proteinExistence type="inferred from homology"/>
<protein>
    <recommendedName>
        <fullName evidence="2">Glucanase</fullName>
        <ecNumber evidence="2">3.2.1.-</ecNumber>
    </recommendedName>
</protein>
<reference evidence="5 6" key="1">
    <citation type="submission" date="2016-08" db="EMBL/GenBank/DDBJ databases">
        <title>A Parts List for Fungal Cellulosomes Revealed by Comparative Genomics.</title>
        <authorList>
            <consortium name="DOE Joint Genome Institute"/>
            <person name="Haitjema C.H."/>
            <person name="Gilmore S.P."/>
            <person name="Henske J.K."/>
            <person name="Solomon K.V."/>
            <person name="De Groot R."/>
            <person name="Kuo A."/>
            <person name="Mondo S.J."/>
            <person name="Salamov A.A."/>
            <person name="Labutti K."/>
            <person name="Zhao Z."/>
            <person name="Chiniquy J."/>
            <person name="Barry K."/>
            <person name="Brewer H.M."/>
            <person name="Purvine S.O."/>
            <person name="Wright A.T."/>
            <person name="Boxma B."/>
            <person name="Van Alen T."/>
            <person name="Hackstein J.H."/>
            <person name="Baker S.E."/>
            <person name="Grigoriev I.V."/>
            <person name="O'Malley M.A."/>
        </authorList>
    </citation>
    <scope>NUCLEOTIDE SEQUENCE [LARGE SCALE GENOMIC DNA]</scope>
    <source>
        <strain evidence="5 6">G1</strain>
    </source>
</reference>
<evidence type="ECO:0000256" key="1">
    <source>
        <dbReference type="ARBA" id="ARBA00022729"/>
    </source>
</evidence>
<dbReference type="EMBL" id="MCOG01000113">
    <property type="protein sequence ID" value="ORY44623.1"/>
    <property type="molecule type" value="Genomic_DNA"/>
</dbReference>
<dbReference type="PROSITE" id="PS51164">
    <property type="entry name" value="CBM1_2"/>
    <property type="match status" value="1"/>
</dbReference>
<evidence type="ECO:0000313" key="6">
    <source>
        <dbReference type="Proteomes" id="UP000193920"/>
    </source>
</evidence>
<dbReference type="InterPro" id="IPR035971">
    <property type="entry name" value="CBD_sf"/>
</dbReference>
<dbReference type="SUPFAM" id="SSF51989">
    <property type="entry name" value="Glycosyl hydrolases family 6, cellulases"/>
    <property type="match status" value="2"/>
</dbReference>
<name>A0A1Y2CC60_9FUNG</name>
<keyword evidence="2" id="KW-0624">Polysaccharide degradation</keyword>
<dbReference type="SMART" id="SM00236">
    <property type="entry name" value="fCBD"/>
    <property type="match status" value="1"/>
</dbReference>
<dbReference type="OrthoDB" id="64893at2759"/>
<dbReference type="SUPFAM" id="SSF57180">
    <property type="entry name" value="Cellulose-binding domain"/>
    <property type="match status" value="1"/>
</dbReference>
<feature type="domain" description="CBM1" evidence="4">
    <location>
        <begin position="21"/>
        <end position="57"/>
    </location>
</feature>
<evidence type="ECO:0000313" key="5">
    <source>
        <dbReference type="EMBL" id="ORY44623.1"/>
    </source>
</evidence>
<dbReference type="EC" id="3.2.1.-" evidence="2"/>
<sequence length="750" mass="80078">MKFSICTGIISLTLFKLANAACAGPYAQCGGNNFYGEKCCQQGYKCVSINEWYARCEVDNFPAPVNSATWNTYNQNPVPAPAPAPVQNAVPVSAASNGSSQNFFVNEIYANPKFIEEIDSSIPKLSGDLKAKAELVKSAPTAVWLAWEGAPGEVAQHLEAAGSKTVVFIMYMIPTRDCNSLASAGGAASLDTYKGYVNDISNTIKKYPNSKVVMVIEPDTLGNLVTGTSESCKTVHGMHKNALSYAVDVFGSMNNVSVYLDAAHGKWLGEVTDKVAAVIKEILNNAPNGKIRGLSTNISNYQPVYSEYEYHKKLAASLAAVGVPDMKFIVDTGRNGVDITEAFSKTETWCNFVGTGFGERPRGNPSSSMPLLDAYMWLKTPGEADGSSTGSRADPVCARPDSLPGSPDAAPAPANAIGNGSSQNFFVNEIYANPKFIEEIDSSIPKLSGDLKAKAELVKSAPTAVWLAWEGAPGEVAQHLEAAGSKTVVFIMYMIPTRDCNSLASAGGAASLDTYKGYVNDISNTIKKYPNSKVVMVIEPDTLGNLVTGTSESCKTVHGMHKNALSYAVDVFGSMNNVSVYLDAAHGKWLGEVTDKVAAVIKEILNNAPNGKIRGLSTNISNYQPVYSEYEYHKKLAASLAAVGVPDMKFIVDTGRNGVDITEAFSKTETWCNFVGTGFGERPRGNPSSSMPLLDAYMWLKTPGEADGSSTGSRADPVCARPDSLPGSPDAGQWFHDYFVQLLTNANPGF</sequence>
<dbReference type="GO" id="GO:0005576">
    <property type="term" value="C:extracellular region"/>
    <property type="evidence" value="ECO:0007669"/>
    <property type="project" value="InterPro"/>
</dbReference>
<accession>A0A1Y2CC60</accession>
<dbReference type="Gene3D" id="3.20.20.40">
    <property type="entry name" value="1, 4-beta cellobiohydrolase"/>
    <property type="match status" value="2"/>
</dbReference>
<comment type="caution">
    <text evidence="5">The sequence shown here is derived from an EMBL/GenBank/DDBJ whole genome shotgun (WGS) entry which is preliminary data.</text>
</comment>
<keyword evidence="6" id="KW-1185">Reference proteome</keyword>
<evidence type="ECO:0000256" key="2">
    <source>
        <dbReference type="RuleBase" id="RU361186"/>
    </source>
</evidence>
<keyword evidence="2" id="KW-0136">Cellulose degradation</keyword>
<dbReference type="GO" id="GO:0030248">
    <property type="term" value="F:cellulose binding"/>
    <property type="evidence" value="ECO:0007669"/>
    <property type="project" value="InterPro"/>
</dbReference>
<feature type="region of interest" description="Disordered" evidence="3">
    <location>
        <begin position="704"/>
        <end position="723"/>
    </location>
</feature>
<dbReference type="InterPro" id="IPR036434">
    <property type="entry name" value="Beta_cellobiohydrolase_sf"/>
</dbReference>
<feature type="chain" id="PRO_5011824485" description="Glucanase" evidence="2">
    <location>
        <begin position="21"/>
        <end position="750"/>
    </location>
</feature>
<evidence type="ECO:0000256" key="3">
    <source>
        <dbReference type="SAM" id="MobiDB-lite"/>
    </source>
</evidence>
<keyword evidence="2" id="KW-0378">Hydrolase</keyword>
<dbReference type="PANTHER" id="PTHR34876">
    <property type="match status" value="1"/>
</dbReference>
<feature type="compositionally biased region" description="Low complexity" evidence="3">
    <location>
        <begin position="400"/>
        <end position="415"/>
    </location>
</feature>
<evidence type="ECO:0000259" key="4">
    <source>
        <dbReference type="PROSITE" id="PS51164"/>
    </source>
</evidence>
<dbReference type="STRING" id="1754190.A0A1Y2CC60"/>
<dbReference type="PANTHER" id="PTHR34876:SF4">
    <property type="entry name" value="1,4-BETA-D-GLUCAN CELLOBIOHYDROLASE C-RELATED"/>
    <property type="match status" value="1"/>
</dbReference>
<keyword evidence="1 2" id="KW-0732">Signal</keyword>
<organism evidence="5 6">
    <name type="scientific">Neocallimastix californiae</name>
    <dbReference type="NCBI Taxonomy" id="1754190"/>
    <lineage>
        <taxon>Eukaryota</taxon>
        <taxon>Fungi</taxon>
        <taxon>Fungi incertae sedis</taxon>
        <taxon>Chytridiomycota</taxon>
        <taxon>Chytridiomycota incertae sedis</taxon>
        <taxon>Neocallimastigomycetes</taxon>
        <taxon>Neocallimastigales</taxon>
        <taxon>Neocallimastigaceae</taxon>
        <taxon>Neocallimastix</taxon>
    </lineage>
</organism>
<dbReference type="Pfam" id="PF01341">
    <property type="entry name" value="Glyco_hydro_6"/>
    <property type="match status" value="2"/>
</dbReference>
<gene>
    <name evidence="5" type="ORF">LY90DRAFT_671628</name>
</gene>
<dbReference type="AlphaFoldDB" id="A0A1Y2CC60"/>
<dbReference type="PRINTS" id="PR00733">
    <property type="entry name" value="GLHYDRLASE6"/>
</dbReference>
<dbReference type="GO" id="GO:0030245">
    <property type="term" value="P:cellulose catabolic process"/>
    <property type="evidence" value="ECO:0007669"/>
    <property type="project" value="UniProtKB-KW"/>
</dbReference>
<feature type="signal peptide" evidence="2">
    <location>
        <begin position="1"/>
        <end position="20"/>
    </location>
</feature>
<dbReference type="Pfam" id="PF00734">
    <property type="entry name" value="CBM_1"/>
    <property type="match status" value="1"/>
</dbReference>
<dbReference type="InterPro" id="IPR000254">
    <property type="entry name" value="CBD"/>
</dbReference>
<feature type="region of interest" description="Disordered" evidence="3">
    <location>
        <begin position="382"/>
        <end position="415"/>
    </location>
</feature>